<reference evidence="1" key="1">
    <citation type="journal article" date="2014" name="Int. J. Syst. Evol. Microbiol.">
        <title>Complete genome sequence of Corynebacterium casei LMG S-19264T (=DSM 44701T), isolated from a smear-ripened cheese.</title>
        <authorList>
            <consortium name="US DOE Joint Genome Institute (JGI-PGF)"/>
            <person name="Walter F."/>
            <person name="Albersmeier A."/>
            <person name="Kalinowski J."/>
            <person name="Ruckert C."/>
        </authorList>
    </citation>
    <scope>NUCLEOTIDE SEQUENCE</scope>
    <source>
        <strain evidence="1">NBRC 112290</strain>
    </source>
</reference>
<proteinExistence type="predicted"/>
<protein>
    <submittedName>
        <fullName evidence="1">Uncharacterized protein</fullName>
    </submittedName>
</protein>
<evidence type="ECO:0000313" key="2">
    <source>
        <dbReference type="Proteomes" id="UP001157161"/>
    </source>
</evidence>
<dbReference type="RefSeq" id="WP_284252058.1">
    <property type="nucleotide sequence ID" value="NZ_BSUM01000001.1"/>
</dbReference>
<organism evidence="1 2">
    <name type="scientific">Litorihabitans aurantiacus</name>
    <dbReference type="NCBI Taxonomy" id="1930061"/>
    <lineage>
        <taxon>Bacteria</taxon>
        <taxon>Bacillati</taxon>
        <taxon>Actinomycetota</taxon>
        <taxon>Actinomycetes</taxon>
        <taxon>Micrococcales</taxon>
        <taxon>Beutenbergiaceae</taxon>
        <taxon>Litorihabitans</taxon>
    </lineage>
</organism>
<evidence type="ECO:0000313" key="1">
    <source>
        <dbReference type="EMBL" id="GMA33316.1"/>
    </source>
</evidence>
<dbReference type="Proteomes" id="UP001157161">
    <property type="component" value="Unassembled WGS sequence"/>
</dbReference>
<dbReference type="EMBL" id="BSUM01000001">
    <property type="protein sequence ID" value="GMA33316.1"/>
    <property type="molecule type" value="Genomic_DNA"/>
</dbReference>
<dbReference type="AlphaFoldDB" id="A0AA37XGY9"/>
<keyword evidence="2" id="KW-1185">Reference proteome</keyword>
<accession>A0AA37XGY9</accession>
<reference evidence="1" key="2">
    <citation type="submission" date="2023-02" db="EMBL/GenBank/DDBJ databases">
        <authorList>
            <person name="Sun Q."/>
            <person name="Mori K."/>
        </authorList>
    </citation>
    <scope>NUCLEOTIDE SEQUENCE</scope>
    <source>
        <strain evidence="1">NBRC 112290</strain>
    </source>
</reference>
<sequence>MSIDTRVPGEHSEVRAAAEWLDPTASDAVDDASGDMRNLFGYSGGHWISTSGDAYRSTLSLAMSAADDVEGLMKDVAEKLRSYAGQLERLEGYIADHRDAASSAGLTLTPTTIEPPTSTLPYCPTDRDDPLWDDWQDHLDRVELFNEIAEDVGTRWGDLETWVQDNLTAFIVDVPTTPASELLGFLADQDTTVATTYLDYNERQWQTNVIELQDRSATMAEDAAEFKRQLRSGNPAVRAAAAAAGPTGLRIEARELSEAAEALRRAGRVLPIAGTALDVVLAGSQIAAGESPSSVGVEFLGGVAGGAAAVGIIALAGVTLPVWGTALVVGGAAVAVGAGAKWAYEGLVPQDVRESIDAGIADAWDATTDFAEDAWDNTVGAAWDWAFG</sequence>
<gene>
    <name evidence="1" type="ORF">GCM10025875_33080</name>
</gene>
<comment type="caution">
    <text evidence="1">The sequence shown here is derived from an EMBL/GenBank/DDBJ whole genome shotgun (WGS) entry which is preliminary data.</text>
</comment>
<name>A0AA37XGY9_9MICO</name>